<evidence type="ECO:0000313" key="1">
    <source>
        <dbReference type="Proteomes" id="UP000036681"/>
    </source>
</evidence>
<dbReference type="WBParaSite" id="ALUE_0000743901-mRNA-1">
    <property type="protein sequence ID" value="ALUE_0000743901-mRNA-1"/>
    <property type="gene ID" value="ALUE_0000743901"/>
</dbReference>
<sequence>MQQGEADERRQIAASSSYRNEVIPVRTERKQCAAELIPWGRNPFFATVVITETISRVVVDPYDSVKSKSYGDLETALIQKALCAQSGDLH</sequence>
<proteinExistence type="predicted"/>
<accession>A0A0M3HWD8</accession>
<protein>
    <submittedName>
        <fullName evidence="2">Transposase</fullName>
    </submittedName>
</protein>
<dbReference type="Proteomes" id="UP000036681">
    <property type="component" value="Unplaced"/>
</dbReference>
<keyword evidence="1" id="KW-1185">Reference proteome</keyword>
<name>A0A0M3HWD8_ASCLU</name>
<reference evidence="2" key="1">
    <citation type="submission" date="2017-02" db="UniProtKB">
        <authorList>
            <consortium name="WormBaseParasite"/>
        </authorList>
    </citation>
    <scope>IDENTIFICATION</scope>
</reference>
<dbReference type="AlphaFoldDB" id="A0A0M3HWD8"/>
<organism evidence="1 2">
    <name type="scientific">Ascaris lumbricoides</name>
    <name type="common">Giant roundworm</name>
    <dbReference type="NCBI Taxonomy" id="6252"/>
    <lineage>
        <taxon>Eukaryota</taxon>
        <taxon>Metazoa</taxon>
        <taxon>Ecdysozoa</taxon>
        <taxon>Nematoda</taxon>
        <taxon>Chromadorea</taxon>
        <taxon>Rhabditida</taxon>
        <taxon>Spirurina</taxon>
        <taxon>Ascaridomorpha</taxon>
        <taxon>Ascaridoidea</taxon>
        <taxon>Ascarididae</taxon>
        <taxon>Ascaris</taxon>
    </lineage>
</organism>
<evidence type="ECO:0000313" key="2">
    <source>
        <dbReference type="WBParaSite" id="ALUE_0000743901-mRNA-1"/>
    </source>
</evidence>